<keyword evidence="4" id="KW-0012">Acyltransferase</keyword>
<comment type="subcellular location">
    <subcellularLocation>
        <location evidence="5">Cytoplasm</location>
    </subcellularLocation>
</comment>
<dbReference type="PROSITE" id="PS51186">
    <property type="entry name" value="GNAT"/>
    <property type="match status" value="1"/>
</dbReference>
<dbReference type="PANTHER" id="PTHR43420:SF12">
    <property type="entry name" value="N-ACETYLTRANSFERASE DOMAIN-CONTAINING PROTEIN"/>
    <property type="match status" value="1"/>
</dbReference>
<sequence>MAGAADQLRIIRPMDEADLPAVLEVERQCYTHPWSEPQFRCEMEGAFSSVDLLLVDGELAGFLCSRYLQGELEVLNVATAPRFRRLGVARQMLSHVLGQAAQKGMDSAYLEVRAGNLAAVALYQSFGFRPSYRRRAYYPDGEDALVMELASS</sequence>
<dbReference type="SUPFAM" id="SSF55729">
    <property type="entry name" value="Acyl-CoA N-acyltransferases (Nat)"/>
    <property type="match status" value="1"/>
</dbReference>
<keyword evidence="2 5" id="KW-0963">Cytoplasm</keyword>
<dbReference type="EC" id="2.3.1.266" evidence="5"/>
<dbReference type="InterPro" id="IPR000182">
    <property type="entry name" value="GNAT_dom"/>
</dbReference>
<reference evidence="7 8" key="2">
    <citation type="journal article" date="2021" name="Int. J. Syst. Evol. Microbiol.">
        <title>Isolation and Polyphasic Characterization of Desulfuromonas versatilis sp. Nov., an Electrogenic Bacteria Capable of Versatile Metabolism Isolated from a Graphene Oxide-Reducing Enrichment Culture.</title>
        <authorList>
            <person name="Xie L."/>
            <person name="Yoshida N."/>
            <person name="Ishii S."/>
            <person name="Meng L."/>
        </authorList>
    </citation>
    <scope>NUCLEOTIDE SEQUENCE [LARGE SCALE GENOMIC DNA]</scope>
    <source>
        <strain evidence="7 8">NIT-T3</strain>
    </source>
</reference>
<dbReference type="InterPro" id="IPR006464">
    <property type="entry name" value="AcTrfase_RimI/Ard1"/>
</dbReference>
<reference evidence="7 8" key="1">
    <citation type="journal article" date="2016" name="C (Basel)">
        <title>Selective Growth of and Electricity Production by Marine Exoelectrogenic Bacteria in Self-Aggregated Hydrogel of Microbially Reduced Graphene Oxide.</title>
        <authorList>
            <person name="Yoshida N."/>
            <person name="Goto Y."/>
            <person name="Miyata Y."/>
        </authorList>
    </citation>
    <scope>NUCLEOTIDE SEQUENCE [LARGE SCALE GENOMIC DNA]</scope>
    <source>
        <strain evidence="7 8">NIT-T3</strain>
    </source>
</reference>
<accession>A0ABM8HT65</accession>
<evidence type="ECO:0000256" key="3">
    <source>
        <dbReference type="ARBA" id="ARBA00022679"/>
    </source>
</evidence>
<evidence type="ECO:0000256" key="5">
    <source>
        <dbReference type="RuleBase" id="RU363094"/>
    </source>
</evidence>
<gene>
    <name evidence="7" type="primary">rimI</name>
    <name evidence="7" type="ORF">DESUT3_22350</name>
</gene>
<dbReference type="Pfam" id="PF00583">
    <property type="entry name" value="Acetyltransf_1"/>
    <property type="match status" value="1"/>
</dbReference>
<name>A0ABM8HT65_9BACT</name>
<evidence type="ECO:0000313" key="8">
    <source>
        <dbReference type="Proteomes" id="UP001319827"/>
    </source>
</evidence>
<evidence type="ECO:0000256" key="1">
    <source>
        <dbReference type="ARBA" id="ARBA00005395"/>
    </source>
</evidence>
<evidence type="ECO:0000313" key="7">
    <source>
        <dbReference type="EMBL" id="BCR05166.1"/>
    </source>
</evidence>
<keyword evidence="8" id="KW-1185">Reference proteome</keyword>
<feature type="domain" description="N-acetyltransferase" evidence="6">
    <location>
        <begin position="9"/>
        <end position="152"/>
    </location>
</feature>
<evidence type="ECO:0000259" key="6">
    <source>
        <dbReference type="PROSITE" id="PS51186"/>
    </source>
</evidence>
<dbReference type="NCBIfam" id="TIGR01575">
    <property type="entry name" value="rimI"/>
    <property type="match status" value="1"/>
</dbReference>
<proteinExistence type="inferred from homology"/>
<evidence type="ECO:0000256" key="2">
    <source>
        <dbReference type="ARBA" id="ARBA00022490"/>
    </source>
</evidence>
<evidence type="ECO:0000256" key="4">
    <source>
        <dbReference type="ARBA" id="ARBA00023315"/>
    </source>
</evidence>
<dbReference type="PANTHER" id="PTHR43420">
    <property type="entry name" value="ACETYLTRANSFERASE"/>
    <property type="match status" value="1"/>
</dbReference>
<dbReference type="Proteomes" id="UP001319827">
    <property type="component" value="Chromosome"/>
</dbReference>
<organism evidence="7 8">
    <name type="scientific">Desulfuromonas versatilis</name>
    <dbReference type="NCBI Taxonomy" id="2802975"/>
    <lineage>
        <taxon>Bacteria</taxon>
        <taxon>Pseudomonadati</taxon>
        <taxon>Thermodesulfobacteriota</taxon>
        <taxon>Desulfuromonadia</taxon>
        <taxon>Desulfuromonadales</taxon>
        <taxon>Desulfuromonadaceae</taxon>
        <taxon>Desulfuromonas</taxon>
    </lineage>
</organism>
<dbReference type="InterPro" id="IPR050680">
    <property type="entry name" value="YpeA/RimI_acetyltransf"/>
</dbReference>
<dbReference type="EMBL" id="AP024355">
    <property type="protein sequence ID" value="BCR05166.1"/>
    <property type="molecule type" value="Genomic_DNA"/>
</dbReference>
<comment type="catalytic activity">
    <reaction evidence="5">
        <text>N-terminal L-alanyl-[ribosomal protein bS18] + acetyl-CoA = N-terminal N(alpha)-acetyl-L-alanyl-[ribosomal protein bS18] + CoA + H(+)</text>
        <dbReference type="Rhea" id="RHEA:43756"/>
        <dbReference type="Rhea" id="RHEA-COMP:10676"/>
        <dbReference type="Rhea" id="RHEA-COMP:10677"/>
        <dbReference type="ChEBI" id="CHEBI:15378"/>
        <dbReference type="ChEBI" id="CHEBI:57287"/>
        <dbReference type="ChEBI" id="CHEBI:57288"/>
        <dbReference type="ChEBI" id="CHEBI:64718"/>
        <dbReference type="ChEBI" id="CHEBI:83683"/>
        <dbReference type="EC" id="2.3.1.266"/>
    </reaction>
</comment>
<comment type="function">
    <text evidence="5">Acetylates the N-terminal alanine of ribosomal protein bS18.</text>
</comment>
<dbReference type="CDD" id="cd04301">
    <property type="entry name" value="NAT_SF"/>
    <property type="match status" value="1"/>
</dbReference>
<keyword evidence="3" id="KW-0808">Transferase</keyword>
<comment type="similarity">
    <text evidence="1 5">Belongs to the acetyltransferase family. RimI subfamily.</text>
</comment>
<dbReference type="Gene3D" id="3.40.630.30">
    <property type="match status" value="1"/>
</dbReference>
<dbReference type="InterPro" id="IPR016181">
    <property type="entry name" value="Acyl_CoA_acyltransferase"/>
</dbReference>
<protein>
    <recommendedName>
        <fullName evidence="5">[Ribosomal protein bS18]-alanine N-acetyltransferase</fullName>
        <ecNumber evidence="5">2.3.1.266</ecNumber>
    </recommendedName>
</protein>